<reference evidence="2 3" key="1">
    <citation type="submission" date="2017-12" db="EMBL/GenBank/DDBJ databases">
        <title>Comparative genomics of Botrytis spp.</title>
        <authorList>
            <person name="Valero-Jimenez C.A."/>
            <person name="Tapia P."/>
            <person name="Veloso J."/>
            <person name="Silva-Moreno E."/>
            <person name="Staats M."/>
            <person name="Valdes J.H."/>
            <person name="Van Kan J.A.L."/>
        </authorList>
    </citation>
    <scope>NUCLEOTIDE SEQUENCE [LARGE SCALE GENOMIC DNA]</scope>
    <source>
        <strain evidence="2 3">Bp0003</strain>
    </source>
</reference>
<proteinExistence type="predicted"/>
<protein>
    <submittedName>
        <fullName evidence="2">Uncharacterized protein</fullName>
    </submittedName>
</protein>
<keyword evidence="1" id="KW-0175">Coiled coil</keyword>
<evidence type="ECO:0000313" key="3">
    <source>
        <dbReference type="Proteomes" id="UP000297910"/>
    </source>
</evidence>
<comment type="caution">
    <text evidence="2">The sequence shown here is derived from an EMBL/GenBank/DDBJ whole genome shotgun (WGS) entry which is preliminary data.</text>
</comment>
<organism evidence="2 3">
    <name type="scientific">Botrytis paeoniae</name>
    <dbReference type="NCBI Taxonomy" id="278948"/>
    <lineage>
        <taxon>Eukaryota</taxon>
        <taxon>Fungi</taxon>
        <taxon>Dikarya</taxon>
        <taxon>Ascomycota</taxon>
        <taxon>Pezizomycotina</taxon>
        <taxon>Leotiomycetes</taxon>
        <taxon>Helotiales</taxon>
        <taxon>Sclerotiniaceae</taxon>
        <taxon>Botrytis</taxon>
    </lineage>
</organism>
<evidence type="ECO:0000256" key="1">
    <source>
        <dbReference type="SAM" id="Coils"/>
    </source>
</evidence>
<name>A0A4Z1F0B2_9HELO</name>
<dbReference type="AlphaFoldDB" id="A0A4Z1F0B2"/>
<feature type="coiled-coil region" evidence="1">
    <location>
        <begin position="43"/>
        <end position="77"/>
    </location>
</feature>
<keyword evidence="3" id="KW-1185">Reference proteome</keyword>
<dbReference type="Proteomes" id="UP000297910">
    <property type="component" value="Unassembled WGS sequence"/>
</dbReference>
<sequence>MEKKRRTRFKHLNLVGEEAGGAFLYSPSQIERARIVQSEKMLAVEQEKEAKIQEKANKKAKKEKKVIETKERVAQREVNRSLVRDIKKEVKRAYLTSKEATEPSNIIVVDKSTIEEEGGGYTVETRPIDQDSYKV</sequence>
<gene>
    <name evidence="2" type="ORF">BPAE_0517g00040</name>
</gene>
<evidence type="ECO:0000313" key="2">
    <source>
        <dbReference type="EMBL" id="TGO16133.1"/>
    </source>
</evidence>
<accession>A0A4Z1F0B2</accession>
<dbReference type="EMBL" id="PQXI01000515">
    <property type="protein sequence ID" value="TGO16133.1"/>
    <property type="molecule type" value="Genomic_DNA"/>
</dbReference>